<reference evidence="3" key="1">
    <citation type="submission" date="2021-01" db="UniProtKB">
        <authorList>
            <consortium name="EnsemblMetazoa"/>
        </authorList>
    </citation>
    <scope>IDENTIFICATION</scope>
</reference>
<sequence length="307" mass="35870">MATTRMMQEEKTDPISGCNLTYLSIAFKYNLYYCLGKAKKTRAVVSKLDHRDLDTGIVTLWTGSCAEGLCLPIENHGYINVKFDVDQMQVLEIIHRNKCSDETQHIRRCFYVKASDDHPGYCHLYSCHSDQELTSSRMREMIRNLADDIFPGARANNDLSTAVTFSQRMKPEFYHALHMDTDVVLCYKLIEWPFEANEWLSRERINNWPSPETIAEIIRDGCHLVPKPHPLSKQNYTEWRYSFSGAELALGWAFTDAQLFCYIVTKVFFKFEQLVHSESVLKTYYLKTTMYWFCEQLNEEEAGFLMF</sequence>
<feature type="domain" description="Mab-21-like nucleotidyltransferase" evidence="2">
    <location>
        <begin position="105"/>
        <end position="250"/>
    </location>
</feature>
<evidence type="ECO:0000313" key="3">
    <source>
        <dbReference type="EnsemblMetazoa" id="CLYHEMP014925.2"/>
    </source>
</evidence>
<evidence type="ECO:0000259" key="2">
    <source>
        <dbReference type="Pfam" id="PF03281"/>
    </source>
</evidence>
<evidence type="ECO:0000313" key="4">
    <source>
        <dbReference type="Proteomes" id="UP000594262"/>
    </source>
</evidence>
<keyword evidence="4" id="KW-1185">Reference proteome</keyword>
<dbReference type="OrthoDB" id="2414538at2759"/>
<name>A0A7M5WYE9_9CNID</name>
<dbReference type="EnsemblMetazoa" id="CLYHEMT014925.2">
    <property type="protein sequence ID" value="CLYHEMP014925.2"/>
    <property type="gene ID" value="CLYHEMG014925"/>
</dbReference>
<dbReference type="PANTHER" id="PTHR10656:SF69">
    <property type="entry name" value="MAB-21-LIKE HHH_H2TH-LIKE DOMAIN-CONTAINING PROTEIN"/>
    <property type="match status" value="1"/>
</dbReference>
<evidence type="ECO:0000256" key="1">
    <source>
        <dbReference type="ARBA" id="ARBA00001946"/>
    </source>
</evidence>
<proteinExistence type="predicted"/>
<organism evidence="3 4">
    <name type="scientific">Clytia hemisphaerica</name>
    <dbReference type="NCBI Taxonomy" id="252671"/>
    <lineage>
        <taxon>Eukaryota</taxon>
        <taxon>Metazoa</taxon>
        <taxon>Cnidaria</taxon>
        <taxon>Hydrozoa</taxon>
        <taxon>Hydroidolina</taxon>
        <taxon>Leptothecata</taxon>
        <taxon>Obeliida</taxon>
        <taxon>Clytiidae</taxon>
        <taxon>Clytia</taxon>
    </lineage>
</organism>
<accession>A0A7M5WYE9</accession>
<comment type="cofactor">
    <cofactor evidence="1">
        <name>Mg(2+)</name>
        <dbReference type="ChEBI" id="CHEBI:18420"/>
    </cofactor>
</comment>
<dbReference type="AlphaFoldDB" id="A0A7M5WYE9"/>
<dbReference type="Pfam" id="PF03281">
    <property type="entry name" value="Mab-21"/>
    <property type="match status" value="1"/>
</dbReference>
<dbReference type="Gene3D" id="1.10.1410.40">
    <property type="match status" value="1"/>
</dbReference>
<dbReference type="Proteomes" id="UP000594262">
    <property type="component" value="Unplaced"/>
</dbReference>
<protein>
    <recommendedName>
        <fullName evidence="2">Mab-21-like nucleotidyltransferase domain-containing protein</fullName>
    </recommendedName>
</protein>
<dbReference type="InterPro" id="IPR046903">
    <property type="entry name" value="Mab-21-like_nuc_Trfase"/>
</dbReference>
<dbReference type="PANTHER" id="PTHR10656">
    <property type="entry name" value="CELL FATE DETERMINING PROTEIN MAB21-RELATED"/>
    <property type="match status" value="1"/>
</dbReference>